<reference evidence="2" key="1">
    <citation type="submission" date="2023-01" db="EMBL/GenBank/DDBJ databases">
        <title>Genome assembly of the deep-sea coral Lophelia pertusa.</title>
        <authorList>
            <person name="Herrera S."/>
            <person name="Cordes E."/>
        </authorList>
    </citation>
    <scope>NUCLEOTIDE SEQUENCE</scope>
    <source>
        <strain evidence="2">USNM1676648</strain>
        <tissue evidence="2">Polyp</tissue>
    </source>
</reference>
<evidence type="ECO:0000256" key="1">
    <source>
        <dbReference type="SAM" id="MobiDB-lite"/>
    </source>
</evidence>
<dbReference type="EMBL" id="MU826837">
    <property type="protein sequence ID" value="KAJ7372323.1"/>
    <property type="molecule type" value="Genomic_DNA"/>
</dbReference>
<gene>
    <name evidence="2" type="ORF">OS493_019767</name>
</gene>
<proteinExistence type="predicted"/>
<protein>
    <submittedName>
        <fullName evidence="2">Uncharacterized protein</fullName>
    </submittedName>
</protein>
<evidence type="ECO:0000313" key="3">
    <source>
        <dbReference type="Proteomes" id="UP001163046"/>
    </source>
</evidence>
<dbReference type="Proteomes" id="UP001163046">
    <property type="component" value="Unassembled WGS sequence"/>
</dbReference>
<organism evidence="2 3">
    <name type="scientific">Desmophyllum pertusum</name>
    <dbReference type="NCBI Taxonomy" id="174260"/>
    <lineage>
        <taxon>Eukaryota</taxon>
        <taxon>Metazoa</taxon>
        <taxon>Cnidaria</taxon>
        <taxon>Anthozoa</taxon>
        <taxon>Hexacorallia</taxon>
        <taxon>Scleractinia</taxon>
        <taxon>Caryophylliina</taxon>
        <taxon>Caryophylliidae</taxon>
        <taxon>Desmophyllum</taxon>
    </lineage>
</organism>
<dbReference type="OrthoDB" id="5947310at2759"/>
<dbReference type="AlphaFoldDB" id="A0A9W9Z279"/>
<accession>A0A9W9Z279</accession>
<name>A0A9W9Z279_9CNID</name>
<feature type="region of interest" description="Disordered" evidence="1">
    <location>
        <begin position="76"/>
        <end position="147"/>
    </location>
</feature>
<feature type="compositionally biased region" description="Acidic residues" evidence="1">
    <location>
        <begin position="82"/>
        <end position="106"/>
    </location>
</feature>
<evidence type="ECO:0000313" key="2">
    <source>
        <dbReference type="EMBL" id="KAJ7372323.1"/>
    </source>
</evidence>
<keyword evidence="3" id="KW-1185">Reference proteome</keyword>
<sequence>MDLWPRLRKVKQDEAKELWSLIELCLCCPYGNAVLMQREGDQIKGRGKQYLPRNGGQKRTRAMERAEFLEEWLADIGGDTESGSDIDVRDEDEELEEVDTTLDVDELASLSEEQTTERESHSEAEEWSDDPLDCGMRSDSPSDTDIE</sequence>
<comment type="caution">
    <text evidence="2">The sequence shown here is derived from an EMBL/GenBank/DDBJ whole genome shotgun (WGS) entry which is preliminary data.</text>
</comment>
<feature type="compositionally biased region" description="Basic and acidic residues" evidence="1">
    <location>
        <begin position="115"/>
        <end position="124"/>
    </location>
</feature>